<accession>A0AAW1Z7I5</accession>
<dbReference type="AlphaFoldDB" id="A0AAW1Z7I5"/>
<reference evidence="2 3" key="1">
    <citation type="submission" date="2024-05" db="EMBL/GenBank/DDBJ databases">
        <title>A high-quality chromosomal-level genome assembly of Topmouth culter (Culter alburnus).</title>
        <authorList>
            <person name="Zhao H."/>
        </authorList>
    </citation>
    <scope>NUCLEOTIDE SEQUENCE [LARGE SCALE GENOMIC DNA]</scope>
    <source>
        <strain evidence="2">CATC2023</strain>
        <tissue evidence="2">Muscle</tissue>
    </source>
</reference>
<keyword evidence="3" id="KW-1185">Reference proteome</keyword>
<name>A0AAW1Z7I5_CULAL</name>
<proteinExistence type="predicted"/>
<gene>
    <name evidence="2" type="ORF">ABG768_015812</name>
</gene>
<evidence type="ECO:0000313" key="3">
    <source>
        <dbReference type="Proteomes" id="UP001479290"/>
    </source>
</evidence>
<dbReference type="Proteomes" id="UP001479290">
    <property type="component" value="Unassembled WGS sequence"/>
</dbReference>
<organism evidence="2 3">
    <name type="scientific">Culter alburnus</name>
    <name type="common">Topmouth culter</name>
    <dbReference type="NCBI Taxonomy" id="194366"/>
    <lineage>
        <taxon>Eukaryota</taxon>
        <taxon>Metazoa</taxon>
        <taxon>Chordata</taxon>
        <taxon>Craniata</taxon>
        <taxon>Vertebrata</taxon>
        <taxon>Euteleostomi</taxon>
        <taxon>Actinopterygii</taxon>
        <taxon>Neopterygii</taxon>
        <taxon>Teleostei</taxon>
        <taxon>Ostariophysi</taxon>
        <taxon>Cypriniformes</taxon>
        <taxon>Xenocyprididae</taxon>
        <taxon>Xenocypridinae</taxon>
        <taxon>Culter</taxon>
    </lineage>
</organism>
<feature type="chain" id="PRO_5043878584" evidence="1">
    <location>
        <begin position="20"/>
        <end position="123"/>
    </location>
</feature>
<comment type="caution">
    <text evidence="2">The sequence shown here is derived from an EMBL/GenBank/DDBJ whole genome shotgun (WGS) entry which is preliminary data.</text>
</comment>
<feature type="signal peptide" evidence="1">
    <location>
        <begin position="1"/>
        <end position="19"/>
    </location>
</feature>
<keyword evidence="1" id="KW-0732">Signal</keyword>
<evidence type="ECO:0000313" key="2">
    <source>
        <dbReference type="EMBL" id="KAK9955975.1"/>
    </source>
</evidence>
<dbReference type="EMBL" id="JAWDJR010000021">
    <property type="protein sequence ID" value="KAK9955975.1"/>
    <property type="molecule type" value="Genomic_DNA"/>
</dbReference>
<protein>
    <submittedName>
        <fullName evidence="2">Uncharacterized protein</fullName>
    </submittedName>
</protein>
<sequence length="123" mass="14369">MSDMLQMALALSALGLLLVEEEKKKRMVKPWIVQRQAQGAFPNLCRKLELQETFEFKNFAQLFPTQFHRKNTNYQDCISVGERLMITLRFLATGESFKSLSYQFRVGMYTIQQFVPETCVAIY</sequence>
<evidence type="ECO:0000256" key="1">
    <source>
        <dbReference type="SAM" id="SignalP"/>
    </source>
</evidence>